<dbReference type="Proteomes" id="UP000663801">
    <property type="component" value="Unassembled WGS sequence"/>
</dbReference>
<reference evidence="1" key="1">
    <citation type="submission" date="2021-01" db="EMBL/GenBank/DDBJ databases">
        <title>KCTC 19127 draft genome.</title>
        <authorList>
            <person name="An D."/>
        </authorList>
    </citation>
    <scope>NUCLEOTIDE SEQUENCE</scope>
    <source>
        <strain evidence="1">KCTC 19127</strain>
    </source>
</reference>
<dbReference type="InterPro" id="IPR027417">
    <property type="entry name" value="P-loop_NTPase"/>
</dbReference>
<name>A0A939C198_9ACTN</name>
<keyword evidence="1" id="KW-0808">Transferase</keyword>
<dbReference type="EMBL" id="JAERWL010000002">
    <property type="protein sequence ID" value="MBM9475230.1"/>
    <property type="molecule type" value="Genomic_DNA"/>
</dbReference>
<keyword evidence="1" id="KW-0418">Kinase</keyword>
<keyword evidence="2" id="KW-1185">Reference proteome</keyword>
<organism evidence="1 2">
    <name type="scientific">Nakamurella flavida</name>
    <dbReference type="NCBI Taxonomy" id="363630"/>
    <lineage>
        <taxon>Bacteria</taxon>
        <taxon>Bacillati</taxon>
        <taxon>Actinomycetota</taxon>
        <taxon>Actinomycetes</taxon>
        <taxon>Nakamurellales</taxon>
        <taxon>Nakamurellaceae</taxon>
        <taxon>Nakamurella</taxon>
    </lineage>
</organism>
<dbReference type="AlphaFoldDB" id="A0A939C198"/>
<dbReference type="PANTHER" id="PTHR10285">
    <property type="entry name" value="URIDINE KINASE"/>
    <property type="match status" value="1"/>
</dbReference>
<dbReference type="SUPFAM" id="SSF52540">
    <property type="entry name" value="P-loop containing nucleoside triphosphate hydrolases"/>
    <property type="match status" value="1"/>
</dbReference>
<dbReference type="Gene3D" id="3.40.50.300">
    <property type="entry name" value="P-loop containing nucleotide triphosphate hydrolases"/>
    <property type="match status" value="2"/>
</dbReference>
<gene>
    <name evidence="1" type="ORF">JL107_02105</name>
</gene>
<dbReference type="RefSeq" id="WP_205255367.1">
    <property type="nucleotide sequence ID" value="NZ_BAAAPV010000001.1"/>
</dbReference>
<comment type="caution">
    <text evidence="1">The sequence shown here is derived from an EMBL/GenBank/DDBJ whole genome shotgun (WGS) entry which is preliminary data.</text>
</comment>
<proteinExistence type="predicted"/>
<protein>
    <submittedName>
        <fullName evidence="1">Nucleoside/nucleotide kinase family protein</fullName>
    </submittedName>
</protein>
<sequence>MTGPESRPTTPPDPAVVEVGGIDLAALTRRIAGLLEDRDRVIIGVTGTPGAGKSTLSTMLAGVLTESMVVVPFDGFHLANIVLEANGTRGRKGAIDTFDLGGFRALIRRLRANDEPVVYAPTFLREIEEPIASAVAVPQDVRIVLTEGNYLLEEEAALDGLLDEVWFLEVDDKVRLQRLVDRHVAFGKSPEDALAWATGTDEVNAERIRRSRPRADLVVRIG</sequence>
<accession>A0A939C198</accession>
<dbReference type="NCBIfam" id="NF006743">
    <property type="entry name" value="PRK09270.1-2"/>
    <property type="match status" value="1"/>
</dbReference>
<evidence type="ECO:0000313" key="1">
    <source>
        <dbReference type="EMBL" id="MBM9475230.1"/>
    </source>
</evidence>
<evidence type="ECO:0000313" key="2">
    <source>
        <dbReference type="Proteomes" id="UP000663801"/>
    </source>
</evidence>
<dbReference type="GO" id="GO:0016301">
    <property type="term" value="F:kinase activity"/>
    <property type="evidence" value="ECO:0007669"/>
    <property type="project" value="UniProtKB-KW"/>
</dbReference>